<dbReference type="EMBL" id="JBANQN010000012">
    <property type="protein sequence ID" value="KAK6773948.1"/>
    <property type="molecule type" value="Genomic_DNA"/>
</dbReference>
<dbReference type="PANTHER" id="PTHR31286:SF79">
    <property type="entry name" value="N-6 ADENINE-SPECIFIC DNA METHYLASE"/>
    <property type="match status" value="1"/>
</dbReference>
<reference evidence="1 2" key="1">
    <citation type="submission" date="2024-02" db="EMBL/GenBank/DDBJ databases">
        <title>de novo genome assembly of Solanum bulbocastanum strain 11H21.</title>
        <authorList>
            <person name="Hosaka A.J."/>
        </authorList>
    </citation>
    <scope>NUCLEOTIDE SEQUENCE [LARGE SCALE GENOMIC DNA]</scope>
    <source>
        <tissue evidence="1">Young leaves</tissue>
    </source>
</reference>
<gene>
    <name evidence="1" type="ORF">RDI58_029187</name>
</gene>
<dbReference type="PANTHER" id="PTHR31286">
    <property type="entry name" value="GLYCINE-RICH CELL WALL STRUCTURAL PROTEIN 1.8-LIKE"/>
    <property type="match status" value="1"/>
</dbReference>
<accession>A0AAN8SX04</accession>
<keyword evidence="2" id="KW-1185">Reference proteome</keyword>
<evidence type="ECO:0000313" key="2">
    <source>
        <dbReference type="Proteomes" id="UP001371456"/>
    </source>
</evidence>
<dbReference type="InterPro" id="IPR040256">
    <property type="entry name" value="At4g02000-like"/>
</dbReference>
<organism evidence="1 2">
    <name type="scientific">Solanum bulbocastanum</name>
    <name type="common">Wild potato</name>
    <dbReference type="NCBI Taxonomy" id="147425"/>
    <lineage>
        <taxon>Eukaryota</taxon>
        <taxon>Viridiplantae</taxon>
        <taxon>Streptophyta</taxon>
        <taxon>Embryophyta</taxon>
        <taxon>Tracheophyta</taxon>
        <taxon>Spermatophyta</taxon>
        <taxon>Magnoliopsida</taxon>
        <taxon>eudicotyledons</taxon>
        <taxon>Gunneridae</taxon>
        <taxon>Pentapetalae</taxon>
        <taxon>asterids</taxon>
        <taxon>lamiids</taxon>
        <taxon>Solanales</taxon>
        <taxon>Solanaceae</taxon>
        <taxon>Solanoideae</taxon>
        <taxon>Solaneae</taxon>
        <taxon>Solanum</taxon>
    </lineage>
</organism>
<protein>
    <recommendedName>
        <fullName evidence="3">DUF4283 domain-containing protein</fullName>
    </recommendedName>
</protein>
<evidence type="ECO:0000313" key="1">
    <source>
        <dbReference type="EMBL" id="KAK6773948.1"/>
    </source>
</evidence>
<evidence type="ECO:0008006" key="3">
    <source>
        <dbReference type="Google" id="ProtNLM"/>
    </source>
</evidence>
<name>A0AAN8SX04_SOLBU</name>
<dbReference type="Proteomes" id="UP001371456">
    <property type="component" value="Unassembled WGS sequence"/>
</dbReference>
<comment type="caution">
    <text evidence="1">The sequence shown here is derived from an EMBL/GenBank/DDBJ whole genome shotgun (WGS) entry which is preliminary data.</text>
</comment>
<dbReference type="AlphaFoldDB" id="A0AAN8SX04"/>
<proteinExistence type="predicted"/>
<sequence length="325" mass="36789">MRILMYDARFKVNEETTKDQAWISFPNLLPTYFVKECLLSLASAVGKPMQLDLATINKTRPSCARVKVLVDLKGDFPKSITMDMENEVTGEVLMEEIHIRYDYVPFYCDVCKMQGHSTQECRHHNSRKAEYYAPETDKAVKETDGYQKARIHQHVHKFQKGRAKIISSGKVLGDPGTWKVVGTSKAKQLVENPTHTTNSFAALEVDPQNNHASTSDQEHTPCQRETIKRQSEHVETSKGWVLRTFGRQETPQREDVSKQTQEIVTILVDKDEKEIEGEVVRQEVHTRCATTYVDTSTATSVALCTIVKSAEETEDNSTALIALPL</sequence>